<proteinExistence type="predicted"/>
<protein>
    <submittedName>
        <fullName evidence="1">Uncharacterized protein</fullName>
    </submittedName>
</protein>
<dbReference type="EMBL" id="JAWHQM010000100">
    <property type="protein sequence ID" value="KAK5637234.1"/>
    <property type="molecule type" value="Genomic_DNA"/>
</dbReference>
<evidence type="ECO:0000313" key="2">
    <source>
        <dbReference type="Proteomes" id="UP001305414"/>
    </source>
</evidence>
<reference evidence="1 2" key="1">
    <citation type="submission" date="2023-10" db="EMBL/GenBank/DDBJ databases">
        <title>Draft genome sequence of Xylaria bambusicola isolate GMP-LS, the root and basal stem rot pathogen of sugarcane in Indonesia.</title>
        <authorList>
            <person name="Selvaraj P."/>
            <person name="Muralishankar V."/>
            <person name="Muruganantham S."/>
            <person name="Sp S."/>
            <person name="Haryani S."/>
            <person name="Lau K.J.X."/>
            <person name="Naqvi N.I."/>
        </authorList>
    </citation>
    <scope>NUCLEOTIDE SEQUENCE [LARGE SCALE GENOMIC DNA]</scope>
    <source>
        <strain evidence="1">GMP-LS</strain>
    </source>
</reference>
<organism evidence="1 2">
    <name type="scientific">Xylaria bambusicola</name>
    <dbReference type="NCBI Taxonomy" id="326684"/>
    <lineage>
        <taxon>Eukaryota</taxon>
        <taxon>Fungi</taxon>
        <taxon>Dikarya</taxon>
        <taxon>Ascomycota</taxon>
        <taxon>Pezizomycotina</taxon>
        <taxon>Sordariomycetes</taxon>
        <taxon>Xylariomycetidae</taxon>
        <taxon>Xylariales</taxon>
        <taxon>Xylariaceae</taxon>
        <taxon>Xylaria</taxon>
    </lineage>
</organism>
<accession>A0AAN7V653</accession>
<dbReference type="Proteomes" id="UP001305414">
    <property type="component" value="Unassembled WGS sequence"/>
</dbReference>
<evidence type="ECO:0000313" key="1">
    <source>
        <dbReference type="EMBL" id="KAK5637234.1"/>
    </source>
</evidence>
<name>A0AAN7V653_9PEZI</name>
<sequence length="93" mass="10311">MAVKALNDTAGLNGLVLTLLVFGAYPRINQDSPPSPNIVRQAKAIKKAMKMLREERAKVDINRAINQRNGPAAYDVLSLPLRSEVLVWREKEG</sequence>
<gene>
    <name evidence="1" type="ORF">RRF57_012946</name>
</gene>
<dbReference type="AlphaFoldDB" id="A0AAN7V653"/>
<keyword evidence="2" id="KW-1185">Reference proteome</keyword>
<comment type="caution">
    <text evidence="1">The sequence shown here is derived from an EMBL/GenBank/DDBJ whole genome shotgun (WGS) entry which is preliminary data.</text>
</comment>